<organism evidence="1 2">
    <name type="scientific">Streptomyces albiflavescens</name>
    <dbReference type="NCBI Taxonomy" id="1623582"/>
    <lineage>
        <taxon>Bacteria</taxon>
        <taxon>Bacillati</taxon>
        <taxon>Actinomycetota</taxon>
        <taxon>Actinomycetes</taxon>
        <taxon>Kitasatosporales</taxon>
        <taxon>Streptomycetaceae</taxon>
        <taxon>Streptomyces</taxon>
    </lineage>
</organism>
<protein>
    <recommendedName>
        <fullName evidence="3">Transposase</fullName>
    </recommendedName>
</protein>
<proteinExistence type="predicted"/>
<dbReference type="EMBL" id="BMMM01000021">
    <property type="protein sequence ID" value="GGN88756.1"/>
    <property type="molecule type" value="Genomic_DNA"/>
</dbReference>
<comment type="caution">
    <text evidence="1">The sequence shown here is derived from an EMBL/GenBank/DDBJ whole genome shotgun (WGS) entry which is preliminary data.</text>
</comment>
<reference evidence="1 2" key="1">
    <citation type="journal article" date="2014" name="Int. J. Syst. Evol. Microbiol.">
        <title>Complete genome sequence of Corynebacterium casei LMG S-19264T (=DSM 44701T), isolated from a smear-ripened cheese.</title>
        <authorList>
            <consortium name="US DOE Joint Genome Institute (JGI-PGF)"/>
            <person name="Walter F."/>
            <person name="Albersmeier A."/>
            <person name="Kalinowski J."/>
            <person name="Ruckert C."/>
        </authorList>
    </citation>
    <scope>NUCLEOTIDE SEQUENCE [LARGE SCALE GENOMIC DNA]</scope>
    <source>
        <strain evidence="1 2">CGMCC 4.7111</strain>
    </source>
</reference>
<accession>A0A918D9A8</accession>
<dbReference type="Proteomes" id="UP000600365">
    <property type="component" value="Unassembled WGS sequence"/>
</dbReference>
<evidence type="ECO:0000313" key="2">
    <source>
        <dbReference type="Proteomes" id="UP000600365"/>
    </source>
</evidence>
<evidence type="ECO:0000313" key="1">
    <source>
        <dbReference type="EMBL" id="GGN88756.1"/>
    </source>
</evidence>
<evidence type="ECO:0008006" key="3">
    <source>
        <dbReference type="Google" id="ProtNLM"/>
    </source>
</evidence>
<dbReference type="AlphaFoldDB" id="A0A918D9A8"/>
<name>A0A918D9A8_9ACTN</name>
<keyword evidence="2" id="KW-1185">Reference proteome</keyword>
<gene>
    <name evidence="1" type="ORF">GCM10011579_082760</name>
</gene>
<sequence>MAGTESGGARGKAVADRRHLRRLPTAVQAAGDAVGQIDRDLRVGEIDWSISVDSTVMRTHQHVAGARTLVQGVRAWAARAAGAPASST</sequence>